<feature type="domain" description="Prolyl 4-hydroxylase alpha subunit Fe(2+) 2OG dioxygenase" evidence="1">
    <location>
        <begin position="135"/>
        <end position="233"/>
    </location>
</feature>
<gene>
    <name evidence="2" type="ORF">SAMN05192575_1149</name>
</gene>
<dbReference type="Pfam" id="PF13640">
    <property type="entry name" value="2OG-FeII_Oxy_3"/>
    <property type="match status" value="1"/>
</dbReference>
<dbReference type="EMBL" id="FOKC01000014">
    <property type="protein sequence ID" value="SFB45498.1"/>
    <property type="molecule type" value="Genomic_DNA"/>
</dbReference>
<protein>
    <submittedName>
        <fullName evidence="2">2OG-Fe(II) oxygenase superfamily protein</fullName>
    </submittedName>
</protein>
<dbReference type="Proteomes" id="UP000199113">
    <property type="component" value="Unassembled WGS sequence"/>
</dbReference>
<dbReference type="AlphaFoldDB" id="A0A1I1B9W5"/>
<dbReference type="Gene3D" id="2.60.120.620">
    <property type="entry name" value="q2cbj1_9rhob like domain"/>
    <property type="match status" value="1"/>
</dbReference>
<sequence length="300" mass="34114">MAMGRFGRLGGGMMRAMETALELVDQTNLNAALETSSEAYRTAQPYPHIVLDDVLHPDAFAAAVRDFPGIKDEFWKGYLHVNETKYCNVYPDTWADSLQAIAREFCSPEFVAYLEKLTGIDDLIPDYTMDGGGLHQTLRGGHLNIHADFTTHHTHENWARRVNILLYLNEEWHDEWGGKLELWDQKMTACHARVTPAGNRMLVFSTADDTFHGHPDGLTCPPDMARRSLAMYYFTEESAPPVRRSTNYQARPDEGRAKKAAIAADRTVLDVYDRVKRRLGISDELAHKVLHSVDRLRRKK</sequence>
<dbReference type="InterPro" id="IPR044862">
    <property type="entry name" value="Pro_4_hyd_alph_FE2OG_OXY"/>
</dbReference>
<organism evidence="2 3">
    <name type="scientific">Nocardioides alpinus</name>
    <dbReference type="NCBI Taxonomy" id="748909"/>
    <lineage>
        <taxon>Bacteria</taxon>
        <taxon>Bacillati</taxon>
        <taxon>Actinomycetota</taxon>
        <taxon>Actinomycetes</taxon>
        <taxon>Propionibacteriales</taxon>
        <taxon>Nocardioidaceae</taxon>
        <taxon>Nocardioides</taxon>
    </lineage>
</organism>
<evidence type="ECO:0000259" key="1">
    <source>
        <dbReference type="Pfam" id="PF13640"/>
    </source>
</evidence>
<accession>A0A1I1B9W5</accession>
<evidence type="ECO:0000313" key="2">
    <source>
        <dbReference type="EMBL" id="SFB45498.1"/>
    </source>
</evidence>
<evidence type="ECO:0000313" key="3">
    <source>
        <dbReference type="Proteomes" id="UP000199113"/>
    </source>
</evidence>
<reference evidence="2" key="1">
    <citation type="submission" date="2016-10" db="EMBL/GenBank/DDBJ databases">
        <authorList>
            <person name="de Groot N.N."/>
        </authorList>
    </citation>
    <scope>NUCLEOTIDE SEQUENCE [LARGE SCALE GENOMIC DNA]</scope>
    <source>
        <strain evidence="2">CGMCC 1.10697</strain>
    </source>
</reference>
<name>A0A1I1B9W5_9ACTN</name>
<dbReference type="STRING" id="748909.SAMN05192575_1149"/>
<proteinExistence type="predicted"/>